<comment type="caution">
    <text evidence="2">The sequence shown here is derived from an EMBL/GenBank/DDBJ whole genome shotgun (WGS) entry which is preliminary data.</text>
</comment>
<feature type="compositionally biased region" description="Basic and acidic residues" evidence="1">
    <location>
        <begin position="81"/>
        <end position="90"/>
    </location>
</feature>
<evidence type="ECO:0000313" key="3">
    <source>
        <dbReference type="Proteomes" id="UP000653305"/>
    </source>
</evidence>
<sequence length="100" mass="11421">MAHGMIAHLGFLLEKSVSHITDWFGIDYTYENGVYHDMVECDAKSLYKERKSDLHDHLKENGGLEQKLYKIRSTSCVAAIDSHHGSRSDPIESPDVWRTT</sequence>
<keyword evidence="3" id="KW-1185">Reference proteome</keyword>
<gene>
    <name evidence="2" type="ORF">PHJA_002559600</name>
</gene>
<accession>A0A830CY40</accession>
<name>A0A830CY40_9LAMI</name>
<dbReference type="Proteomes" id="UP000653305">
    <property type="component" value="Unassembled WGS sequence"/>
</dbReference>
<dbReference type="EMBL" id="BMAC01000913">
    <property type="protein sequence ID" value="GFQ04157.1"/>
    <property type="molecule type" value="Genomic_DNA"/>
</dbReference>
<feature type="region of interest" description="Disordered" evidence="1">
    <location>
        <begin position="81"/>
        <end position="100"/>
    </location>
</feature>
<evidence type="ECO:0000256" key="1">
    <source>
        <dbReference type="SAM" id="MobiDB-lite"/>
    </source>
</evidence>
<reference evidence="2" key="1">
    <citation type="submission" date="2020-07" db="EMBL/GenBank/DDBJ databases">
        <title>Ethylene signaling mediates host invasion by parasitic plants.</title>
        <authorList>
            <person name="Yoshida S."/>
        </authorList>
    </citation>
    <scope>NUCLEOTIDE SEQUENCE</scope>
    <source>
        <strain evidence="2">Okayama</strain>
    </source>
</reference>
<evidence type="ECO:0000313" key="2">
    <source>
        <dbReference type="EMBL" id="GFQ04157.1"/>
    </source>
</evidence>
<proteinExistence type="predicted"/>
<protein>
    <submittedName>
        <fullName evidence="2">Uncharacterized protein</fullName>
    </submittedName>
</protein>
<organism evidence="2 3">
    <name type="scientific">Phtheirospermum japonicum</name>
    <dbReference type="NCBI Taxonomy" id="374723"/>
    <lineage>
        <taxon>Eukaryota</taxon>
        <taxon>Viridiplantae</taxon>
        <taxon>Streptophyta</taxon>
        <taxon>Embryophyta</taxon>
        <taxon>Tracheophyta</taxon>
        <taxon>Spermatophyta</taxon>
        <taxon>Magnoliopsida</taxon>
        <taxon>eudicotyledons</taxon>
        <taxon>Gunneridae</taxon>
        <taxon>Pentapetalae</taxon>
        <taxon>asterids</taxon>
        <taxon>lamiids</taxon>
        <taxon>Lamiales</taxon>
        <taxon>Orobanchaceae</taxon>
        <taxon>Orobanchaceae incertae sedis</taxon>
        <taxon>Phtheirospermum</taxon>
    </lineage>
</organism>
<dbReference type="AlphaFoldDB" id="A0A830CY40"/>